<dbReference type="Proteomes" id="UP000002640">
    <property type="component" value="Unassembled WGS sequence"/>
</dbReference>
<dbReference type="EMBL" id="JH159152">
    <property type="protein sequence ID" value="EGZ23273.1"/>
    <property type="molecule type" value="Genomic_DNA"/>
</dbReference>
<reference evidence="2 3" key="1">
    <citation type="journal article" date="2006" name="Science">
        <title>Phytophthora genome sequences uncover evolutionary origins and mechanisms of pathogenesis.</title>
        <authorList>
            <person name="Tyler B.M."/>
            <person name="Tripathy S."/>
            <person name="Zhang X."/>
            <person name="Dehal P."/>
            <person name="Jiang R.H."/>
            <person name="Aerts A."/>
            <person name="Arredondo F.D."/>
            <person name="Baxter L."/>
            <person name="Bensasson D."/>
            <person name="Beynon J.L."/>
            <person name="Chapman J."/>
            <person name="Damasceno C.M."/>
            <person name="Dorrance A.E."/>
            <person name="Dou D."/>
            <person name="Dickerman A.W."/>
            <person name="Dubchak I.L."/>
            <person name="Garbelotto M."/>
            <person name="Gijzen M."/>
            <person name="Gordon S.G."/>
            <person name="Govers F."/>
            <person name="Grunwald N.J."/>
            <person name="Huang W."/>
            <person name="Ivors K.L."/>
            <person name="Jones R.W."/>
            <person name="Kamoun S."/>
            <person name="Krampis K."/>
            <person name="Lamour K.H."/>
            <person name="Lee M.K."/>
            <person name="McDonald W.H."/>
            <person name="Medina M."/>
            <person name="Meijer H.J."/>
            <person name="Nordberg E.K."/>
            <person name="Maclean D.J."/>
            <person name="Ospina-Giraldo M.D."/>
            <person name="Morris P.F."/>
            <person name="Phuntumart V."/>
            <person name="Putnam N.H."/>
            <person name="Rash S."/>
            <person name="Rose J.K."/>
            <person name="Sakihama Y."/>
            <person name="Salamov A.A."/>
            <person name="Savidor A."/>
            <person name="Scheuring C.F."/>
            <person name="Smith B.M."/>
            <person name="Sobral B.W."/>
            <person name="Terry A."/>
            <person name="Torto-Alalibo T.A."/>
            <person name="Win J."/>
            <person name="Xu Z."/>
            <person name="Zhang H."/>
            <person name="Grigoriev I.V."/>
            <person name="Rokhsar D.S."/>
            <person name="Boore J.L."/>
        </authorList>
    </citation>
    <scope>NUCLEOTIDE SEQUENCE [LARGE SCALE GENOMIC DNA]</scope>
    <source>
        <strain evidence="2 3">P6497</strain>
    </source>
</reference>
<dbReference type="GeneID" id="20645139"/>
<evidence type="ECO:0000313" key="2">
    <source>
        <dbReference type="EMBL" id="EGZ23273.1"/>
    </source>
</evidence>
<accession>G4YYC2</accession>
<gene>
    <name evidence="2" type="ORF">PHYSODRAFT_324499</name>
</gene>
<keyword evidence="1" id="KW-1133">Transmembrane helix</keyword>
<dbReference type="KEGG" id="psoj:PHYSODRAFT_324499"/>
<dbReference type="RefSeq" id="XP_009518561.1">
    <property type="nucleotide sequence ID" value="XM_009520266.1"/>
</dbReference>
<feature type="transmembrane region" description="Helical" evidence="1">
    <location>
        <begin position="21"/>
        <end position="41"/>
    </location>
</feature>
<feature type="transmembrane region" description="Helical" evidence="1">
    <location>
        <begin position="107"/>
        <end position="126"/>
    </location>
</feature>
<proteinExistence type="predicted"/>
<protein>
    <submittedName>
        <fullName evidence="2">Uncharacterized protein</fullName>
    </submittedName>
</protein>
<evidence type="ECO:0000313" key="3">
    <source>
        <dbReference type="Proteomes" id="UP000002640"/>
    </source>
</evidence>
<keyword evidence="3" id="KW-1185">Reference proteome</keyword>
<dbReference type="InParanoid" id="G4YYC2"/>
<name>G4YYC2_PHYSP</name>
<keyword evidence="1" id="KW-0812">Transmembrane</keyword>
<dbReference type="AlphaFoldDB" id="G4YYC2"/>
<keyword evidence="1" id="KW-0472">Membrane</keyword>
<sequence>MERFVRYTNSSFNVLDLLFHCEYLVLVEYVECVVPFVYLAYKFVLEQLPNVVYYPGGVGNWGTSAVTNLLGYGMLEVGSLVLVNAFLRHKFGFSPLHQLAFVLETQFYAVQTTLFSLMLFALQYQLAQLGVDFTFRFEWLR</sequence>
<organism evidence="2 3">
    <name type="scientific">Phytophthora sojae (strain P6497)</name>
    <name type="common">Soybean stem and root rot agent</name>
    <name type="synonym">Phytophthora megasperma f. sp. glycines</name>
    <dbReference type="NCBI Taxonomy" id="1094619"/>
    <lineage>
        <taxon>Eukaryota</taxon>
        <taxon>Sar</taxon>
        <taxon>Stramenopiles</taxon>
        <taxon>Oomycota</taxon>
        <taxon>Peronosporomycetes</taxon>
        <taxon>Peronosporales</taxon>
        <taxon>Peronosporaceae</taxon>
        <taxon>Phytophthora</taxon>
    </lineage>
</organism>
<evidence type="ECO:0000256" key="1">
    <source>
        <dbReference type="SAM" id="Phobius"/>
    </source>
</evidence>
<feature type="transmembrane region" description="Helical" evidence="1">
    <location>
        <begin position="61"/>
        <end position="87"/>
    </location>
</feature>